<feature type="transmembrane region" description="Helical" evidence="9">
    <location>
        <begin position="472"/>
        <end position="499"/>
    </location>
</feature>
<dbReference type="GO" id="GO:0005886">
    <property type="term" value="C:plasma membrane"/>
    <property type="evidence" value="ECO:0007669"/>
    <property type="project" value="UniProtKB-SubCell"/>
</dbReference>
<protein>
    <submittedName>
        <fullName evidence="10">Hydrophobic/amphiphilic exporter-1, HAE1 family</fullName>
    </submittedName>
</protein>
<sequence>MFNQFIRRPVFAIVISIMIVFIGILAIEKLPISQFPDIAPTTVNIFIAYPGASADVLVKSTLITLEQAINGVQDMRYIATDATSAGEATLRIIFEPGTDPNDAVIRVKTRVDQVMPLLPELVQREGVVITPVQPSMLMYVNLYSKEKSIDEKFLFNYATVKMIPEIQRTKGIARAQILGSRRYAMRLWLNPERMRAYNVSTEEVMKAVGEQSIVGRPGRIGQSSGIAAQSLEYVLTYKGRYDKPEEYEGIIIRANAQGESIHLRDIAKVELGSEFFDIYSNLDGHPSAAIVLRQNYGSNASDVIEEVKKKLDVMKESFPPGVDYKISYDVSQFLDASIEQVIDTLRDAFILVALVVFVFLGDWRSTLIPILAVPVSLIGAFFVIQGFGLSINLITLFALVLAIGIVVDDAIVVVEAVHAKFEEEPGISPFNAVKKVLSEISGAIIAITAVMVSVFLPISFMSGPVGTFYRQFSITMASSIVISALIALTLTPVLCAMLLQNHHGHERKKNVLTKALDSFNRVFDKLTGRYVALLKKIVSRRVVTWGVLLAFCAGIVYVNKILPAGFIPNEDQSTIYAIIQTPPGSTLEKTNEVSRRLQKICEEVGGIESVSSLAGYEIMTEGRGSNAGTCLINLKPWHDRDKNVKEIMEELEAKTRGLGAVVEFFEPPAIPGFGTSGGFSMRLLDKNSDTDYSEFDKINKKFMEDLAKRPELTGLFTFFAANYPQYELKIDNQLAMQKGVSIGKAMDNLNIMIGSTYEQGFTRFNQFFKVYVQSDPSFRRLPSDILKLFVKNDAGEMVPYSSFMTLKKGQGPNEITRFNLYNSAAIQGLPAKGYTTADAIQAIREVSAKTLPKGYDIAFEGLSYDESIRGNESLVVFVIVLAFVYFVLAAQYESFIIPFAVVLSLPVGVFGSFLLLKMMGLENNIYAQIGLIMLVGLLGKNAVLIVEFAVQKRSQGETILNAAIEGAKVRFRPILMTSFAFVAGLIPLISATGAGAIGNRTIGASAMGGMLFGTIFGVIIIPGLYFIFGSLADGRKMIKDEEDGSLSEQFVHAIDAFPQTNEPHNDAQ</sequence>
<proteinExistence type="inferred from homology"/>
<feature type="transmembrane region" description="Helical" evidence="9">
    <location>
        <begin position="367"/>
        <end position="387"/>
    </location>
</feature>
<feature type="transmembrane region" description="Helical" evidence="9">
    <location>
        <begin position="9"/>
        <end position="27"/>
    </location>
</feature>
<dbReference type="RefSeq" id="WP_090335559.1">
    <property type="nucleotide sequence ID" value="NZ_FNXY01000004.1"/>
</dbReference>
<feature type="transmembrane region" description="Helical" evidence="9">
    <location>
        <begin position="440"/>
        <end position="460"/>
    </location>
</feature>
<dbReference type="Gene3D" id="3.30.70.1430">
    <property type="entry name" value="Multidrug efflux transporter AcrB pore domain"/>
    <property type="match status" value="2"/>
</dbReference>
<keyword evidence="3" id="KW-0813">Transport</keyword>
<accession>A0A1H6UV17</accession>
<reference evidence="10 11" key="1">
    <citation type="submission" date="2016-10" db="EMBL/GenBank/DDBJ databases">
        <authorList>
            <person name="de Groot N.N."/>
        </authorList>
    </citation>
    <scope>NUCLEOTIDE SEQUENCE [LARGE SCALE GENOMIC DNA]</scope>
    <source>
        <strain evidence="10 11">DSM 19938</strain>
    </source>
</reference>
<keyword evidence="7 9" id="KW-1133">Transmembrane helix</keyword>
<gene>
    <name evidence="10" type="ORF">SAMN04487995_2549</name>
</gene>
<dbReference type="InterPro" id="IPR001036">
    <property type="entry name" value="Acrflvin-R"/>
</dbReference>
<keyword evidence="4" id="KW-1003">Cell membrane</keyword>
<dbReference type="AlphaFoldDB" id="A0A1H6UV17"/>
<dbReference type="InterPro" id="IPR004764">
    <property type="entry name" value="MdtF-like"/>
</dbReference>
<feature type="transmembrane region" description="Helical" evidence="9">
    <location>
        <begin position="542"/>
        <end position="562"/>
    </location>
</feature>
<evidence type="ECO:0000313" key="10">
    <source>
        <dbReference type="EMBL" id="SEI91915.1"/>
    </source>
</evidence>
<evidence type="ECO:0000256" key="6">
    <source>
        <dbReference type="ARBA" id="ARBA00022692"/>
    </source>
</evidence>
<evidence type="ECO:0000256" key="4">
    <source>
        <dbReference type="ARBA" id="ARBA00022475"/>
    </source>
</evidence>
<dbReference type="InterPro" id="IPR027463">
    <property type="entry name" value="AcrB_DN_DC_subdom"/>
</dbReference>
<dbReference type="Gene3D" id="3.30.2090.10">
    <property type="entry name" value="Multidrug efflux transporter AcrB TolC docking domain, DN and DC subdomains"/>
    <property type="match status" value="2"/>
</dbReference>
<dbReference type="PRINTS" id="PR00702">
    <property type="entry name" value="ACRIFLAVINRP"/>
</dbReference>
<dbReference type="SUPFAM" id="SSF82714">
    <property type="entry name" value="Multidrug efflux transporter AcrB TolC docking domain, DN and DC subdomains"/>
    <property type="match status" value="2"/>
</dbReference>
<dbReference type="Gene3D" id="3.30.70.1320">
    <property type="entry name" value="Multidrug efflux transporter AcrB pore domain like"/>
    <property type="match status" value="1"/>
</dbReference>
<feature type="transmembrane region" description="Helical" evidence="9">
    <location>
        <begin position="925"/>
        <end position="950"/>
    </location>
</feature>
<keyword evidence="6 9" id="KW-0812">Transmembrane</keyword>
<dbReference type="GO" id="GO:0009636">
    <property type="term" value="P:response to toxic substance"/>
    <property type="evidence" value="ECO:0007669"/>
    <property type="project" value="UniProtKB-ARBA"/>
</dbReference>
<dbReference type="Proteomes" id="UP000199532">
    <property type="component" value="Unassembled WGS sequence"/>
</dbReference>
<name>A0A1H6UV17_9BACT</name>
<dbReference type="SUPFAM" id="SSF82693">
    <property type="entry name" value="Multidrug efflux transporter AcrB pore domain, PN1, PN2, PC1 and PC2 subdomains"/>
    <property type="match status" value="3"/>
</dbReference>
<dbReference type="EMBL" id="FNXY01000004">
    <property type="protein sequence ID" value="SEI91915.1"/>
    <property type="molecule type" value="Genomic_DNA"/>
</dbReference>
<evidence type="ECO:0000256" key="8">
    <source>
        <dbReference type="ARBA" id="ARBA00023136"/>
    </source>
</evidence>
<dbReference type="Gene3D" id="1.20.1640.10">
    <property type="entry name" value="Multidrug efflux transporter AcrB transmembrane domain"/>
    <property type="match status" value="2"/>
</dbReference>
<comment type="similarity">
    <text evidence="2">Belongs to the resistance-nodulation-cell division (RND) (TC 2.A.6) family.</text>
</comment>
<feature type="transmembrane region" description="Helical" evidence="9">
    <location>
        <begin position="1002"/>
        <end position="1028"/>
    </location>
</feature>
<feature type="transmembrane region" description="Helical" evidence="9">
    <location>
        <begin position="874"/>
        <end position="892"/>
    </location>
</feature>
<feature type="transmembrane region" description="Helical" evidence="9">
    <location>
        <begin position="899"/>
        <end position="919"/>
    </location>
</feature>
<feature type="transmembrane region" description="Helical" evidence="9">
    <location>
        <begin position="344"/>
        <end position="360"/>
    </location>
</feature>
<dbReference type="Pfam" id="PF00873">
    <property type="entry name" value="ACR_tran"/>
    <property type="match status" value="1"/>
</dbReference>
<dbReference type="SUPFAM" id="SSF82866">
    <property type="entry name" value="Multidrug efflux transporter AcrB transmembrane domain"/>
    <property type="match status" value="2"/>
</dbReference>
<keyword evidence="5" id="KW-0997">Cell inner membrane</keyword>
<evidence type="ECO:0000256" key="1">
    <source>
        <dbReference type="ARBA" id="ARBA00004429"/>
    </source>
</evidence>
<feature type="transmembrane region" description="Helical" evidence="9">
    <location>
        <begin position="393"/>
        <end position="419"/>
    </location>
</feature>
<dbReference type="NCBIfam" id="TIGR00915">
    <property type="entry name" value="2A0602"/>
    <property type="match status" value="1"/>
</dbReference>
<dbReference type="PANTHER" id="PTHR32063">
    <property type="match status" value="1"/>
</dbReference>
<dbReference type="GO" id="GO:0042910">
    <property type="term" value="F:xenobiotic transmembrane transporter activity"/>
    <property type="evidence" value="ECO:0007669"/>
    <property type="project" value="TreeGrafter"/>
</dbReference>
<evidence type="ECO:0000256" key="2">
    <source>
        <dbReference type="ARBA" id="ARBA00010942"/>
    </source>
</evidence>
<dbReference type="GO" id="GO:0015562">
    <property type="term" value="F:efflux transmembrane transporter activity"/>
    <property type="evidence" value="ECO:0007669"/>
    <property type="project" value="InterPro"/>
</dbReference>
<dbReference type="FunFam" id="1.20.1640.10:FF:000001">
    <property type="entry name" value="Efflux pump membrane transporter"/>
    <property type="match status" value="1"/>
</dbReference>
<evidence type="ECO:0000313" key="11">
    <source>
        <dbReference type="Proteomes" id="UP000199532"/>
    </source>
</evidence>
<keyword evidence="8 9" id="KW-0472">Membrane</keyword>
<feature type="transmembrane region" description="Helical" evidence="9">
    <location>
        <begin position="971"/>
        <end position="990"/>
    </location>
</feature>
<dbReference type="PANTHER" id="PTHR32063:SF9">
    <property type="entry name" value="SIMILAR TO MULTIDRUG RESISTANCE PROTEIN MEXB"/>
    <property type="match status" value="1"/>
</dbReference>
<dbReference type="STRING" id="408657.SAMN04487995_2549"/>
<evidence type="ECO:0000256" key="5">
    <source>
        <dbReference type="ARBA" id="ARBA00022519"/>
    </source>
</evidence>
<evidence type="ECO:0000256" key="9">
    <source>
        <dbReference type="SAM" id="Phobius"/>
    </source>
</evidence>
<dbReference type="OrthoDB" id="9758234at2"/>
<comment type="subcellular location">
    <subcellularLocation>
        <location evidence="1">Cell inner membrane</location>
        <topology evidence="1">Multi-pass membrane protein</topology>
    </subcellularLocation>
</comment>
<organism evidence="10 11">
    <name type="scientific">Dyadobacter koreensis</name>
    <dbReference type="NCBI Taxonomy" id="408657"/>
    <lineage>
        <taxon>Bacteria</taxon>
        <taxon>Pseudomonadati</taxon>
        <taxon>Bacteroidota</taxon>
        <taxon>Cytophagia</taxon>
        <taxon>Cytophagales</taxon>
        <taxon>Spirosomataceae</taxon>
        <taxon>Dyadobacter</taxon>
    </lineage>
</organism>
<evidence type="ECO:0000256" key="3">
    <source>
        <dbReference type="ARBA" id="ARBA00022448"/>
    </source>
</evidence>
<dbReference type="Gene3D" id="3.30.70.1440">
    <property type="entry name" value="Multidrug efflux transporter AcrB pore domain"/>
    <property type="match status" value="1"/>
</dbReference>
<keyword evidence="11" id="KW-1185">Reference proteome</keyword>
<evidence type="ECO:0000256" key="7">
    <source>
        <dbReference type="ARBA" id="ARBA00022989"/>
    </source>
</evidence>